<reference evidence="4" key="1">
    <citation type="submission" date="2020-10" db="EMBL/GenBank/DDBJ databases">
        <authorList>
            <person name="Gilroy R."/>
        </authorList>
    </citation>
    <scope>NUCLEOTIDE SEQUENCE</scope>
    <source>
        <strain evidence="4">2889</strain>
    </source>
</reference>
<accession>A0A9D9H0Z7</accession>
<dbReference type="Gene3D" id="3.40.50.450">
    <property type="match status" value="1"/>
</dbReference>
<evidence type="ECO:0000256" key="1">
    <source>
        <dbReference type="ARBA" id="ARBA00000274"/>
    </source>
</evidence>
<dbReference type="Proteomes" id="UP000823612">
    <property type="component" value="Unassembled WGS sequence"/>
</dbReference>
<name>A0A9D9H0Z7_9BACT</name>
<dbReference type="NCBIfam" id="TIGR00730">
    <property type="entry name" value="Rossman fold protein, TIGR00730 family"/>
    <property type="match status" value="1"/>
</dbReference>
<dbReference type="EMBL" id="JADIMZ010000029">
    <property type="protein sequence ID" value="MBO8432079.1"/>
    <property type="molecule type" value="Genomic_DNA"/>
</dbReference>
<dbReference type="Pfam" id="PF03641">
    <property type="entry name" value="Lysine_decarbox"/>
    <property type="match status" value="1"/>
</dbReference>
<dbReference type="InterPro" id="IPR031100">
    <property type="entry name" value="LOG_fam"/>
</dbReference>
<dbReference type="InterPro" id="IPR005269">
    <property type="entry name" value="LOG"/>
</dbReference>
<gene>
    <name evidence="4" type="ORF">IAB08_02140</name>
</gene>
<dbReference type="PANTHER" id="PTHR31223">
    <property type="entry name" value="LOG FAMILY PROTEIN YJL055W"/>
    <property type="match status" value="1"/>
</dbReference>
<comment type="catalytic activity">
    <reaction evidence="1">
        <text>AMP + H2O = D-ribose 5-phosphate + adenine</text>
        <dbReference type="Rhea" id="RHEA:20129"/>
        <dbReference type="ChEBI" id="CHEBI:15377"/>
        <dbReference type="ChEBI" id="CHEBI:16708"/>
        <dbReference type="ChEBI" id="CHEBI:78346"/>
        <dbReference type="ChEBI" id="CHEBI:456215"/>
        <dbReference type="EC" id="3.2.2.4"/>
    </reaction>
</comment>
<keyword evidence="3" id="KW-0378">Hydrolase</keyword>
<dbReference type="AlphaFoldDB" id="A0A9D9H0Z7"/>
<protein>
    <recommendedName>
        <fullName evidence="3">Cytokinin riboside 5'-monophosphate phosphoribohydrolase</fullName>
        <ecNumber evidence="3">3.2.2.n1</ecNumber>
    </recommendedName>
</protein>
<comment type="similarity">
    <text evidence="2 3">Belongs to the LOG family.</text>
</comment>
<keyword evidence="3" id="KW-0203">Cytokinin biosynthesis</keyword>
<dbReference type="PANTHER" id="PTHR31223:SF70">
    <property type="entry name" value="LOG FAMILY PROTEIN YJL055W"/>
    <property type="match status" value="1"/>
</dbReference>
<evidence type="ECO:0000256" key="2">
    <source>
        <dbReference type="ARBA" id="ARBA00006763"/>
    </source>
</evidence>
<dbReference type="SUPFAM" id="SSF102405">
    <property type="entry name" value="MCP/YpsA-like"/>
    <property type="match status" value="1"/>
</dbReference>
<dbReference type="GO" id="GO:0005829">
    <property type="term" value="C:cytosol"/>
    <property type="evidence" value="ECO:0007669"/>
    <property type="project" value="TreeGrafter"/>
</dbReference>
<dbReference type="GO" id="GO:0009691">
    <property type="term" value="P:cytokinin biosynthetic process"/>
    <property type="evidence" value="ECO:0007669"/>
    <property type="project" value="UniProtKB-UniRule"/>
</dbReference>
<proteinExistence type="inferred from homology"/>
<dbReference type="EC" id="3.2.2.n1" evidence="3"/>
<comment type="caution">
    <text evidence="4">The sequence shown here is derived from an EMBL/GenBank/DDBJ whole genome shotgun (WGS) entry which is preliminary data.</text>
</comment>
<evidence type="ECO:0000256" key="3">
    <source>
        <dbReference type="RuleBase" id="RU363015"/>
    </source>
</evidence>
<dbReference type="GO" id="GO:0008714">
    <property type="term" value="F:AMP nucleosidase activity"/>
    <property type="evidence" value="ECO:0007669"/>
    <property type="project" value="UniProtKB-EC"/>
</dbReference>
<evidence type="ECO:0000313" key="5">
    <source>
        <dbReference type="Proteomes" id="UP000823612"/>
    </source>
</evidence>
<sequence>MRICVYCASSMGNNEVFVQAARDLGQWIGQNGHSLVYGGACCGTMGVLADAALQSGAYVHGIIPRFFEHYSFEVVHKNLSGITLVDDMAERKKLLVKEAHVFVVLPGSYGTMDELFETLALCQLKQIEKPVFLLNINGFYNPLLAQLDQMQECGFLKSSNRALLSVADNLASMAQAISEYSQQHPKLL</sequence>
<evidence type="ECO:0000313" key="4">
    <source>
        <dbReference type="EMBL" id="MBO8432079.1"/>
    </source>
</evidence>
<organism evidence="4 5">
    <name type="scientific">Candidatus Pullibacteroides excrementavium</name>
    <dbReference type="NCBI Taxonomy" id="2840905"/>
    <lineage>
        <taxon>Bacteria</taxon>
        <taxon>Pseudomonadati</taxon>
        <taxon>Bacteroidota</taxon>
        <taxon>Bacteroidia</taxon>
        <taxon>Bacteroidales</taxon>
        <taxon>Candidatus Pullibacteroides</taxon>
    </lineage>
</organism>
<reference evidence="4" key="2">
    <citation type="journal article" date="2021" name="PeerJ">
        <title>Extensive microbial diversity within the chicken gut microbiome revealed by metagenomics and culture.</title>
        <authorList>
            <person name="Gilroy R."/>
            <person name="Ravi A."/>
            <person name="Getino M."/>
            <person name="Pursley I."/>
            <person name="Horton D.L."/>
            <person name="Alikhan N.F."/>
            <person name="Baker D."/>
            <person name="Gharbi K."/>
            <person name="Hall N."/>
            <person name="Watson M."/>
            <person name="Adriaenssens E.M."/>
            <person name="Foster-Nyarko E."/>
            <person name="Jarju S."/>
            <person name="Secka A."/>
            <person name="Antonio M."/>
            <person name="Oren A."/>
            <person name="Chaudhuri R.R."/>
            <person name="La Ragione R."/>
            <person name="Hildebrand F."/>
            <person name="Pallen M.J."/>
        </authorList>
    </citation>
    <scope>NUCLEOTIDE SEQUENCE</scope>
    <source>
        <strain evidence="4">2889</strain>
    </source>
</reference>